<protein>
    <submittedName>
        <fullName evidence="2">Uncharacterized protein</fullName>
    </submittedName>
</protein>
<feature type="transmembrane region" description="Helical" evidence="1">
    <location>
        <begin position="7"/>
        <end position="26"/>
    </location>
</feature>
<dbReference type="EMBL" id="BCNV01000001">
    <property type="protein sequence ID" value="GAS80475.1"/>
    <property type="molecule type" value="Genomic_DNA"/>
</dbReference>
<keyword evidence="1" id="KW-0472">Membrane</keyword>
<gene>
    <name evidence="2" type="ORF">PAHA3_0545</name>
</gene>
<evidence type="ECO:0000256" key="1">
    <source>
        <dbReference type="SAM" id="Phobius"/>
    </source>
</evidence>
<name>A0A117I0E6_PAEAM</name>
<comment type="caution">
    <text evidence="2">The sequence shown here is derived from an EMBL/GenBank/DDBJ whole genome shotgun (WGS) entry which is preliminary data.</text>
</comment>
<organism evidence="2 3">
    <name type="scientific">Paenibacillus amylolyticus</name>
    <dbReference type="NCBI Taxonomy" id="1451"/>
    <lineage>
        <taxon>Bacteria</taxon>
        <taxon>Bacillati</taxon>
        <taxon>Bacillota</taxon>
        <taxon>Bacilli</taxon>
        <taxon>Bacillales</taxon>
        <taxon>Paenibacillaceae</taxon>
        <taxon>Paenibacillus</taxon>
    </lineage>
</organism>
<proteinExistence type="predicted"/>
<sequence>MRRSTICWLTGIAIVIVATFIVYNNLTPSVTEQDVSLKGTIRQTASEKYEVQLSITRRKEDKSQHTVYPVVPGWGSISFSDKNDNRFIQPVSVGSTGAMEGILRQALQRQSATAMTEFSGFSIPDAAGTYKMRFTIHPLDEKAELIQHPMIYYVHKENVLGKDLSWVSGTPLEIIKEYAE</sequence>
<dbReference type="AlphaFoldDB" id="A0A117I0E6"/>
<keyword evidence="1" id="KW-1133">Transmembrane helix</keyword>
<evidence type="ECO:0000313" key="3">
    <source>
        <dbReference type="Proteomes" id="UP000069697"/>
    </source>
</evidence>
<dbReference type="Proteomes" id="UP000069697">
    <property type="component" value="Unassembled WGS sequence"/>
</dbReference>
<reference evidence="2 3" key="1">
    <citation type="journal article" date="2016" name="Genome Announc.">
        <title>Draft Genome Sequence of Paenibacillus amylolyticus Heshi-A3, Isolated from Fermented Rice Bran in a Japanese Fermented Seafood Dish.</title>
        <authorList>
            <person name="Akuzawa S."/>
            <person name="Nagaoka J."/>
            <person name="Kanekatsu M."/>
            <person name="Kubota E."/>
            <person name="Ohtake R."/>
            <person name="Suzuki T."/>
            <person name="Kanesaki Y."/>
        </authorList>
    </citation>
    <scope>NUCLEOTIDE SEQUENCE [LARGE SCALE GENOMIC DNA]</scope>
    <source>
        <strain evidence="2 3">Heshi-A3</strain>
    </source>
</reference>
<dbReference type="RefSeq" id="WP_062833357.1">
    <property type="nucleotide sequence ID" value="NZ_BCNV01000001.1"/>
</dbReference>
<accession>A0A117I0E6</accession>
<evidence type="ECO:0000313" key="2">
    <source>
        <dbReference type="EMBL" id="GAS80475.1"/>
    </source>
</evidence>
<keyword evidence="1" id="KW-0812">Transmembrane</keyword>
<reference evidence="3" key="2">
    <citation type="submission" date="2016-01" db="EMBL/GenBank/DDBJ databases">
        <title>Draft Genome Sequence of Paenibacillus amylolyticus Heshi-A3 that Was Isolated from Fermented Rice Bran with Aging Salted Mackerel, Which Was Named Heshiko as Traditional Fermented Seafood in Japan.</title>
        <authorList>
            <person name="Akuzawa S."/>
            <person name="Nakagawa J."/>
            <person name="Kanekatsu T."/>
            <person name="Kubota E."/>
            <person name="Ohtake R."/>
            <person name="Suzuki T."/>
            <person name="Kanesaki Y."/>
        </authorList>
    </citation>
    <scope>NUCLEOTIDE SEQUENCE [LARGE SCALE GENOMIC DNA]</scope>
    <source>
        <strain evidence="3">Heshi-A3</strain>
    </source>
</reference>